<dbReference type="AlphaFoldDB" id="A0A853JIG4"/>
<feature type="domain" description="ExoP galactose-binding-like" evidence="6">
    <location>
        <begin position="703"/>
        <end position="845"/>
    </location>
</feature>
<dbReference type="Pfam" id="PF00933">
    <property type="entry name" value="Glyco_hydro_3"/>
    <property type="match status" value="1"/>
</dbReference>
<dbReference type="GO" id="GO:0008422">
    <property type="term" value="F:beta-glucosidase activity"/>
    <property type="evidence" value="ECO:0007669"/>
    <property type="project" value="TreeGrafter"/>
</dbReference>
<dbReference type="Gene3D" id="2.60.120.430">
    <property type="entry name" value="Galactose-binding lectin"/>
    <property type="match status" value="1"/>
</dbReference>
<dbReference type="InterPro" id="IPR017853">
    <property type="entry name" value="GH"/>
</dbReference>
<protein>
    <submittedName>
        <fullName evidence="7">Exo 1,3/1,4-beta-D-glucan glucohydrolase</fullName>
    </submittedName>
</protein>
<feature type="signal peptide" evidence="3">
    <location>
        <begin position="1"/>
        <end position="28"/>
    </location>
</feature>
<dbReference type="SUPFAM" id="SSF51445">
    <property type="entry name" value="(Trans)glycosidases"/>
    <property type="match status" value="1"/>
</dbReference>
<evidence type="ECO:0000313" key="8">
    <source>
        <dbReference type="Proteomes" id="UP000578091"/>
    </source>
</evidence>
<evidence type="ECO:0000313" key="7">
    <source>
        <dbReference type="EMBL" id="NZA28645.1"/>
    </source>
</evidence>
<gene>
    <name evidence="7" type="ORF">H0E84_19910</name>
</gene>
<evidence type="ECO:0000259" key="6">
    <source>
        <dbReference type="Pfam" id="PF18559"/>
    </source>
</evidence>
<feature type="compositionally biased region" description="Low complexity" evidence="2">
    <location>
        <begin position="26"/>
        <end position="47"/>
    </location>
</feature>
<dbReference type="Gene3D" id="3.40.50.1700">
    <property type="entry name" value="Glycoside hydrolase family 3 C-terminal domain"/>
    <property type="match status" value="1"/>
</dbReference>
<feature type="domain" description="Glycoside hydrolase family 3 C-terminal" evidence="5">
    <location>
        <begin position="444"/>
        <end position="658"/>
    </location>
</feature>
<dbReference type="PRINTS" id="PR00133">
    <property type="entry name" value="GLHYDRLASE3"/>
</dbReference>
<evidence type="ECO:0000259" key="5">
    <source>
        <dbReference type="Pfam" id="PF01915"/>
    </source>
</evidence>
<dbReference type="GO" id="GO:0009251">
    <property type="term" value="P:glucan catabolic process"/>
    <property type="evidence" value="ECO:0007669"/>
    <property type="project" value="TreeGrafter"/>
</dbReference>
<dbReference type="InterPro" id="IPR001764">
    <property type="entry name" value="Glyco_hydro_3_N"/>
</dbReference>
<dbReference type="PANTHER" id="PTHR30620:SF77">
    <property type="entry name" value="LYSOSOMAL BETA GLUCOSIDASE-LIKE"/>
    <property type="match status" value="1"/>
</dbReference>
<dbReference type="EMBL" id="JACCKA010000095">
    <property type="protein sequence ID" value="NZA28645.1"/>
    <property type="molecule type" value="Genomic_DNA"/>
</dbReference>
<dbReference type="SUPFAM" id="SSF52279">
    <property type="entry name" value="Beta-D-glucan exohydrolase, C-terminal domain"/>
    <property type="match status" value="1"/>
</dbReference>
<accession>A0A853JIG4</accession>
<organism evidence="7 8">
    <name type="scientific">Luteimonas salinisoli</name>
    <dbReference type="NCBI Taxonomy" id="2752307"/>
    <lineage>
        <taxon>Bacteria</taxon>
        <taxon>Pseudomonadati</taxon>
        <taxon>Pseudomonadota</taxon>
        <taxon>Gammaproteobacteria</taxon>
        <taxon>Lysobacterales</taxon>
        <taxon>Lysobacteraceae</taxon>
        <taxon>Luteimonas</taxon>
    </lineage>
</organism>
<dbReference type="Pfam" id="PF01915">
    <property type="entry name" value="Glyco_hydro_3_C"/>
    <property type="match status" value="1"/>
</dbReference>
<dbReference type="InterPro" id="IPR036962">
    <property type="entry name" value="Glyco_hydro_3_N_sf"/>
</dbReference>
<reference evidence="7 8" key="1">
    <citation type="submission" date="2020-07" db="EMBL/GenBank/DDBJ databases">
        <title>Luteimonas sp. SJ-92.</title>
        <authorList>
            <person name="Huang X.-X."/>
            <person name="Xu L."/>
            <person name="Sun J.-Q."/>
        </authorList>
    </citation>
    <scope>NUCLEOTIDE SEQUENCE [LARGE SCALE GENOMIC DNA]</scope>
    <source>
        <strain evidence="7 8">SJ-92</strain>
    </source>
</reference>
<dbReference type="Gene3D" id="3.20.20.300">
    <property type="entry name" value="Glycoside hydrolase, family 3, N-terminal domain"/>
    <property type="match status" value="1"/>
</dbReference>
<evidence type="ECO:0000256" key="1">
    <source>
        <dbReference type="ARBA" id="ARBA00022801"/>
    </source>
</evidence>
<feature type="chain" id="PRO_5032638941" evidence="3">
    <location>
        <begin position="29"/>
        <end position="860"/>
    </location>
</feature>
<dbReference type="InterPro" id="IPR051915">
    <property type="entry name" value="Cellulose_Degrad_GH3"/>
</dbReference>
<evidence type="ECO:0000259" key="4">
    <source>
        <dbReference type="Pfam" id="PF00933"/>
    </source>
</evidence>
<dbReference type="InterPro" id="IPR036881">
    <property type="entry name" value="Glyco_hydro_3_C_sf"/>
</dbReference>
<proteinExistence type="predicted"/>
<keyword evidence="1 7" id="KW-0378">Hydrolase</keyword>
<dbReference type="PANTHER" id="PTHR30620">
    <property type="entry name" value="PERIPLASMIC BETA-GLUCOSIDASE-RELATED"/>
    <property type="match status" value="1"/>
</dbReference>
<sequence>MPTTWNARLRIGVLALALALAGCTPSGDDTDAAAASPPTADGGAPSAEIDSAQWPEVDWPLAADPDLENRIDALLATMTVEEKVGQIIQGDIDSITPEDVRKYRLGSILAGGGSDPGGRYDAPPQDWLDLADAFWEASMDTSGGGKAIPIIWGIDAMHGQSNIVGATLFPHNIGLGATRNPELLHEIARITAIETRTTGMEWTFAPTVAVPQDDRWGRAYEGYSEDPELVASYAGVFVEGLQGKPGTPEFLDDHHVMSSVKHYLGDGGTSDGKDQGDTVVSQAQLRDIHAAGYVPAIAAGAQAVMASFNSFHGEKMHGHGPLLTDVLKERMNFGGFIVGDWNGHGQVRGCTNVDCAQTFNAGLDMAMAPDTWKGMYESTLAHVQAGTIPMERLDDAVRRILRVKFRANLFEKPKPSERALGGRFELLGAPEHREVARRAVRESLVLLKNQGGILPLSPKSSVLVAGDGADDLSKQAGGWTLTWQGTDTRREDFPNADSIWDGLKAQVEAAGGRAELAVEGDYARKPDVAIVVFGEEPYAEFQGDLPDLMFQGGNSGDLELIRKLKADGIPVVAVFLSGRPLWLNREINAADAFVAAWLPGSEGGGVADVLLRGADDSVQHDFKGKLSYSWPRRADQFANNHGQEDYDPLFAFGFGLTYADDGDLAPLSEEPGVDPEAARSNAWFERGVATTGLTLRLVGADDSATDVVHPAARTADGSLDMTAVNTEIQEGARAFAWSGDGTVQLRANTPLDLERETNGDVFVVATVRVDALPADGEATLLAGCGPDCVGTLPIGDALAKLPQGEWTRLGVQLKCLRAAGADTARLDMPFALRTGAGARIALSRVAPGTDFDHKVDCATQ</sequence>
<dbReference type="InterPro" id="IPR002772">
    <property type="entry name" value="Glyco_hydro_3_C"/>
</dbReference>
<dbReference type="InterPro" id="IPR041443">
    <property type="entry name" value="Exop_C"/>
</dbReference>
<feature type="region of interest" description="Disordered" evidence="2">
    <location>
        <begin position="26"/>
        <end position="51"/>
    </location>
</feature>
<evidence type="ECO:0000256" key="3">
    <source>
        <dbReference type="SAM" id="SignalP"/>
    </source>
</evidence>
<dbReference type="Pfam" id="PF18559">
    <property type="entry name" value="Exop_C"/>
    <property type="match status" value="1"/>
</dbReference>
<evidence type="ECO:0000256" key="2">
    <source>
        <dbReference type="SAM" id="MobiDB-lite"/>
    </source>
</evidence>
<keyword evidence="8" id="KW-1185">Reference proteome</keyword>
<keyword evidence="3" id="KW-0732">Signal</keyword>
<feature type="domain" description="Glycoside hydrolase family 3 N-terminal" evidence="4">
    <location>
        <begin position="79"/>
        <end position="403"/>
    </location>
</feature>
<dbReference type="Proteomes" id="UP000578091">
    <property type="component" value="Unassembled WGS sequence"/>
</dbReference>
<name>A0A853JIG4_9GAMM</name>
<dbReference type="RefSeq" id="WP_180680409.1">
    <property type="nucleotide sequence ID" value="NZ_JACCKA010000095.1"/>
</dbReference>
<comment type="caution">
    <text evidence="7">The sequence shown here is derived from an EMBL/GenBank/DDBJ whole genome shotgun (WGS) entry which is preliminary data.</text>
</comment>